<name>A0A167VVM6_9BURK</name>
<dbReference type="Proteomes" id="UP000076852">
    <property type="component" value="Chromosome 1"/>
</dbReference>
<protein>
    <submittedName>
        <fullName evidence="1">Uncharacterized protein</fullName>
    </submittedName>
</protein>
<accession>A0A167VVM6</accession>
<gene>
    <name evidence="1" type="ORF">AYM40_06420</name>
</gene>
<sequence>MIAAPKMRFKLMRTVWCGATAASAGLYRPGKARLAGGGKNALHATLRRCTAKVQIRVAFRQEEMREGCEAACG</sequence>
<reference evidence="1 2" key="1">
    <citation type="journal article" date="2016" name="Gene">
        <title>PacBio SMRT assembly of a complex multi-replicon genome reveals chlorocatechol degradative operon in a region of genome plasticity.</title>
        <authorList>
            <person name="Ricker N."/>
            <person name="Shen S.Y."/>
            <person name="Goordial J."/>
            <person name="Jin S."/>
            <person name="Fulthorpe R.R."/>
        </authorList>
    </citation>
    <scope>NUCLEOTIDE SEQUENCE [LARGE SCALE GENOMIC DNA]</scope>
    <source>
        <strain evidence="1 2">OLGA172</strain>
    </source>
</reference>
<organism evidence="1 2">
    <name type="scientific">Paraburkholderia phytofirmans OLGA172</name>
    <dbReference type="NCBI Taxonomy" id="1417228"/>
    <lineage>
        <taxon>Bacteria</taxon>
        <taxon>Pseudomonadati</taxon>
        <taxon>Pseudomonadota</taxon>
        <taxon>Betaproteobacteria</taxon>
        <taxon>Burkholderiales</taxon>
        <taxon>Burkholderiaceae</taxon>
        <taxon>Paraburkholderia</taxon>
    </lineage>
</organism>
<proteinExistence type="predicted"/>
<keyword evidence="2" id="KW-1185">Reference proteome</keyword>
<evidence type="ECO:0000313" key="1">
    <source>
        <dbReference type="EMBL" id="ANB72043.1"/>
    </source>
</evidence>
<dbReference type="KEGG" id="buz:AYM40_06420"/>
<dbReference type="EMBL" id="CP014578">
    <property type="protein sequence ID" value="ANB72043.1"/>
    <property type="molecule type" value="Genomic_DNA"/>
</dbReference>
<dbReference type="AlphaFoldDB" id="A0A167VVM6"/>
<evidence type="ECO:0000313" key="2">
    <source>
        <dbReference type="Proteomes" id="UP000076852"/>
    </source>
</evidence>